<dbReference type="AlphaFoldDB" id="A0A8H7QQU8"/>
<comment type="caution">
    <text evidence="7">The sequence shown here is derived from an EMBL/GenBank/DDBJ whole genome shotgun (WGS) entry which is preliminary data.</text>
</comment>
<name>A0A8H7QQU8_9FUNG</name>
<gene>
    <name evidence="7" type="ORF">INT47_011369</name>
</gene>
<keyword evidence="8" id="KW-1185">Reference proteome</keyword>
<feature type="domain" description="Protein kinase" evidence="5">
    <location>
        <begin position="359"/>
        <end position="650"/>
    </location>
</feature>
<dbReference type="GO" id="GO:0005524">
    <property type="term" value="F:ATP binding"/>
    <property type="evidence" value="ECO:0007669"/>
    <property type="project" value="InterPro"/>
</dbReference>
<organism evidence="7 8">
    <name type="scientific">Mucor saturninus</name>
    <dbReference type="NCBI Taxonomy" id="64648"/>
    <lineage>
        <taxon>Eukaryota</taxon>
        <taxon>Fungi</taxon>
        <taxon>Fungi incertae sedis</taxon>
        <taxon>Mucoromycota</taxon>
        <taxon>Mucoromycotina</taxon>
        <taxon>Mucoromycetes</taxon>
        <taxon>Mucorales</taxon>
        <taxon>Mucorineae</taxon>
        <taxon>Mucoraceae</taxon>
        <taxon>Mucor</taxon>
    </lineage>
</organism>
<dbReference type="SUPFAM" id="SSF56112">
    <property type="entry name" value="Protein kinase-like (PK-like)"/>
    <property type="match status" value="1"/>
</dbReference>
<feature type="domain" description="BUB1 N-terminal" evidence="6">
    <location>
        <begin position="17"/>
        <end position="188"/>
    </location>
</feature>
<dbReference type="OrthoDB" id="248495at2759"/>
<dbReference type="SMART" id="SM00777">
    <property type="entry name" value="Mad3_BUB1_I"/>
    <property type="match status" value="1"/>
</dbReference>
<comment type="subcellular location">
    <subcellularLocation>
        <location evidence="1">Chromosome</location>
        <location evidence="1">Centromere</location>
        <location evidence="1">Kinetochore</location>
    </subcellularLocation>
</comment>
<evidence type="ECO:0000313" key="7">
    <source>
        <dbReference type="EMBL" id="KAG2196849.1"/>
    </source>
</evidence>
<dbReference type="PROSITE" id="PS50011">
    <property type="entry name" value="PROTEIN_KINASE_DOM"/>
    <property type="match status" value="1"/>
</dbReference>
<dbReference type="EMBL" id="JAEPRD010000138">
    <property type="protein sequence ID" value="KAG2196849.1"/>
    <property type="molecule type" value="Genomic_DNA"/>
</dbReference>
<dbReference type="Gene3D" id="1.10.510.10">
    <property type="entry name" value="Transferase(Phosphotransferase) domain 1"/>
    <property type="match status" value="1"/>
</dbReference>
<dbReference type="Gene3D" id="1.25.40.430">
    <property type="match status" value="1"/>
</dbReference>
<dbReference type="InterPro" id="IPR011009">
    <property type="entry name" value="Kinase-like_dom_sf"/>
</dbReference>
<evidence type="ECO:0000256" key="2">
    <source>
        <dbReference type="ARBA" id="ARBA00022454"/>
    </source>
</evidence>
<protein>
    <submittedName>
        <fullName evidence="7">Uncharacterized protein</fullName>
    </submittedName>
</protein>
<dbReference type="PANTHER" id="PTHR14030:SF4">
    <property type="entry name" value="BUB1 KINASE, ISOFORM A-RELATED"/>
    <property type="match status" value="1"/>
</dbReference>
<sequence length="650" mass="75344">MDPGYTLLQHIKTVPNLINEDPSITTPKNSSFMDMPWSEFSKLLNNKRRSSASASSTSSESSSDETPENFSLAVIEHLHDNRCRNNYRYLRLWIMYILYLDNPQFMLPMLNAMIDNRIADKLATLYVVIAYYQLESNKLREAESTLLLGLEKKAQPIESLERTLHQFHKEHIIVFNRTDYTLKQFNIDYNHYLKYPTLKSQLAWIDVELGHSIRAGILRECCHNKIMSLEELRAKSTSLITTDGRFDDMTKDIDTVFNTIKRKGLSFKVITPKVNTNTLSGETSLRYEQTTIPPPPPSSSEVIPTVTEGENANVVQLPHNDGFIQHQIKNREVDKHDDYHIYTTHAPKDNRLLQLGETYHVLKKIGQGGMAHVYLVQNTNTLSFYGVKVQQPPHSWEFYILHQMHKRTQQQQQQKQKNKLLVLPVYEFHHFIDKSYLIMPYFQHGTLLDAFNLYRNKKQPPLPTMPEPIVLLFILQLLQQVIALHEIHIAHNDLKLDNIMMVKKTTSSERLPSLVMIDFGRSVDLSLFENAMYKANWPPPCAMSDYPLINEAYSPIFADYWQLATMAYLLLFGVPMQYAFRITGGGFCIQNTIKRYWHKSVWIRFFETMLNPQGKDLSQLIQAMEVETHDVPRNLILDFISLLSIGSANL</sequence>
<dbReference type="GO" id="GO:0004672">
    <property type="term" value="F:protein kinase activity"/>
    <property type="evidence" value="ECO:0007669"/>
    <property type="project" value="InterPro"/>
</dbReference>
<accession>A0A8H7QQU8</accession>
<keyword evidence="2" id="KW-0158">Chromosome</keyword>
<dbReference type="GO" id="GO:0051754">
    <property type="term" value="P:meiotic sister chromatid cohesion, centromeric"/>
    <property type="evidence" value="ECO:0007669"/>
    <property type="project" value="TreeGrafter"/>
</dbReference>
<dbReference type="SMART" id="SM00220">
    <property type="entry name" value="S_TKc"/>
    <property type="match status" value="1"/>
</dbReference>
<evidence type="ECO:0000256" key="4">
    <source>
        <dbReference type="ARBA" id="ARBA00023328"/>
    </source>
</evidence>
<dbReference type="InterPro" id="IPR008271">
    <property type="entry name" value="Ser/Thr_kinase_AS"/>
</dbReference>
<dbReference type="GO" id="GO:0032991">
    <property type="term" value="C:protein-containing complex"/>
    <property type="evidence" value="ECO:0007669"/>
    <property type="project" value="UniProtKB-ARBA"/>
</dbReference>
<evidence type="ECO:0000313" key="8">
    <source>
        <dbReference type="Proteomes" id="UP000603453"/>
    </source>
</evidence>
<dbReference type="PROSITE" id="PS51489">
    <property type="entry name" value="BUB1_N"/>
    <property type="match status" value="1"/>
</dbReference>
<evidence type="ECO:0000256" key="3">
    <source>
        <dbReference type="ARBA" id="ARBA00022838"/>
    </source>
</evidence>
<evidence type="ECO:0000256" key="1">
    <source>
        <dbReference type="ARBA" id="ARBA00004629"/>
    </source>
</evidence>
<evidence type="ECO:0000259" key="6">
    <source>
        <dbReference type="PROSITE" id="PS51489"/>
    </source>
</evidence>
<dbReference type="GO" id="GO:0005634">
    <property type="term" value="C:nucleus"/>
    <property type="evidence" value="ECO:0007669"/>
    <property type="project" value="TreeGrafter"/>
</dbReference>
<dbReference type="Pfam" id="PF08311">
    <property type="entry name" value="Mad3_BUB1_I"/>
    <property type="match status" value="1"/>
</dbReference>
<evidence type="ECO:0000259" key="5">
    <source>
        <dbReference type="PROSITE" id="PS50011"/>
    </source>
</evidence>
<proteinExistence type="predicted"/>
<dbReference type="InterPro" id="IPR000719">
    <property type="entry name" value="Prot_kinase_dom"/>
</dbReference>
<dbReference type="PROSITE" id="PS00108">
    <property type="entry name" value="PROTEIN_KINASE_ST"/>
    <property type="match status" value="1"/>
</dbReference>
<reference evidence="7" key="1">
    <citation type="submission" date="2020-12" db="EMBL/GenBank/DDBJ databases">
        <title>Metabolic potential, ecology and presence of endohyphal bacteria is reflected in genomic diversity of Mucoromycotina.</title>
        <authorList>
            <person name="Muszewska A."/>
            <person name="Okrasinska A."/>
            <person name="Steczkiewicz K."/>
            <person name="Drgas O."/>
            <person name="Orlowska M."/>
            <person name="Perlinska-Lenart U."/>
            <person name="Aleksandrzak-Piekarczyk T."/>
            <person name="Szatraj K."/>
            <person name="Zielenkiewicz U."/>
            <person name="Pilsyk S."/>
            <person name="Malc E."/>
            <person name="Mieczkowski P."/>
            <person name="Kruszewska J.S."/>
            <person name="Biernat P."/>
            <person name="Pawlowska J."/>
        </authorList>
    </citation>
    <scope>NUCLEOTIDE SEQUENCE</scope>
    <source>
        <strain evidence="7">WA0000017839</strain>
    </source>
</reference>
<keyword evidence="3" id="KW-0995">Kinetochore</keyword>
<dbReference type="InterPro" id="IPR013212">
    <property type="entry name" value="Mad3/Bub1_I"/>
</dbReference>
<keyword evidence="4" id="KW-0137">Centromere</keyword>
<dbReference type="GO" id="GO:0007094">
    <property type="term" value="P:mitotic spindle assembly checkpoint signaling"/>
    <property type="evidence" value="ECO:0007669"/>
    <property type="project" value="InterPro"/>
</dbReference>
<dbReference type="Proteomes" id="UP000603453">
    <property type="component" value="Unassembled WGS sequence"/>
</dbReference>
<dbReference type="PANTHER" id="PTHR14030">
    <property type="entry name" value="MITOTIC CHECKPOINT SERINE/THREONINE-PROTEIN KINASE BUB1"/>
    <property type="match status" value="1"/>
</dbReference>
<dbReference type="InterPro" id="IPR015661">
    <property type="entry name" value="Bub1/Mad3"/>
</dbReference>
<dbReference type="GO" id="GO:0000776">
    <property type="term" value="C:kinetochore"/>
    <property type="evidence" value="ECO:0007669"/>
    <property type="project" value="UniProtKB-KW"/>
</dbReference>
<dbReference type="Pfam" id="PF00069">
    <property type="entry name" value="Pkinase"/>
    <property type="match status" value="1"/>
</dbReference>